<name>A8IFA6_AZOC5</name>
<evidence type="ECO:0000313" key="2">
    <source>
        <dbReference type="Proteomes" id="UP000000270"/>
    </source>
</evidence>
<gene>
    <name evidence="1" type="ordered locus">AZC_3596</name>
</gene>
<proteinExistence type="predicted"/>
<reference evidence="1 2" key="4">
    <citation type="journal article" date="2009" name="Appl. Environ. Microbiol.">
        <title>Comparative genome-wide transcriptional profiling of Azorhizobium caulinodans ORS571 grown under free-living and symbiotic conditions.</title>
        <authorList>
            <person name="Tsukada S."/>
            <person name="Aono T."/>
            <person name="Akiba N."/>
            <person name="Lee KB."/>
            <person name="Liu CT."/>
            <person name="Toyazaki H."/>
            <person name="Oyaizu H."/>
        </authorList>
    </citation>
    <scope>NUCLEOTIDE SEQUENCE [LARGE SCALE GENOMIC DNA]</scope>
    <source>
        <strain evidence="2">ATCC 43989 / DSM 5975 / JCM 20966 / LMG 6465 / NBRC 14845 / NCIMB 13405 / ORS 571</strain>
    </source>
</reference>
<dbReference type="eggNOG" id="ENOG5033D9I">
    <property type="taxonomic scope" value="Bacteria"/>
</dbReference>
<dbReference type="AlphaFoldDB" id="A8IFA6"/>
<accession>A8IFA6</accession>
<reference evidence="1 2" key="1">
    <citation type="journal article" date="2007" name="Appl. Environ. Microbiol.">
        <title>Rhizobial factors required for stem nodule maturation and maintenance in Sesbania rostrata-Azorhizobium caulinodans ORS571 symbiosis.</title>
        <authorList>
            <person name="Suzuki S."/>
            <person name="Aono T."/>
            <person name="Lee KB."/>
            <person name="Suzuki T."/>
            <person name="Liu CT."/>
            <person name="Miwa H."/>
            <person name="Wakao S."/>
            <person name="Iki T."/>
            <person name="Oyaizu H."/>
        </authorList>
    </citation>
    <scope>NUCLEOTIDE SEQUENCE [LARGE SCALE GENOMIC DNA]</scope>
    <source>
        <strain evidence="2">ATCC 43989 / DSM 5975 / JCM 20966 / LMG 6465 / NBRC 14845 / NCIMB 13405 / ORS 571</strain>
    </source>
</reference>
<reference evidence="1 2" key="3">
    <citation type="journal article" date="2008" name="BMC Genomics">
        <title>The genome of the versatile nitrogen fixer Azorhizobium caulinodans ORS571.</title>
        <authorList>
            <person name="Lee KB."/>
            <person name="Backer P.D."/>
            <person name="Aono T."/>
            <person name="Liu CT."/>
            <person name="Suzuki S."/>
            <person name="Suzuki T."/>
            <person name="Kaneko T."/>
            <person name="Yamada M."/>
            <person name="Tabata S."/>
            <person name="Kupfer D.M."/>
            <person name="Najar F.Z."/>
            <person name="Wiley G.B."/>
            <person name="Roe B."/>
            <person name="Binnewies T.T."/>
            <person name="Ussery D.W."/>
            <person name="D'Haeze W."/>
            <person name="Herder J.D."/>
            <person name="Gevers D."/>
            <person name="Vereecke D."/>
            <person name="Holsters M."/>
            <person name="Oyaizu H."/>
        </authorList>
    </citation>
    <scope>NUCLEOTIDE SEQUENCE [LARGE SCALE GENOMIC DNA]</scope>
    <source>
        <strain evidence="2">ATCC 43989 / DSM 5975 / JCM 20966 / LMG 6465 / NBRC 14845 / NCIMB 13405 / ORS 571</strain>
    </source>
</reference>
<dbReference type="Proteomes" id="UP000000270">
    <property type="component" value="Chromosome"/>
</dbReference>
<reference evidence="2" key="2">
    <citation type="submission" date="2007-04" db="EMBL/GenBank/DDBJ databases">
        <title>Complete genome sequence of the nitrogen-fixing bacterium Azorhizobium caulinodans ORS571.</title>
        <authorList>
            <person name="Lee K.B."/>
            <person name="Backer P.D."/>
            <person name="Aono T."/>
            <person name="Liu C.T."/>
            <person name="Suzuki S."/>
            <person name="Suzuki T."/>
            <person name="Kaneko T."/>
            <person name="Yamada M."/>
            <person name="Tabata S."/>
            <person name="Kupfer D.M."/>
            <person name="Najar F.Z."/>
            <person name="Wiley G.B."/>
            <person name="Roe B."/>
            <person name="Binnewies T."/>
            <person name="Ussery D."/>
            <person name="Vereecke D."/>
            <person name="Gevers D."/>
            <person name="Holsters M."/>
            <person name="Oyaizu H."/>
        </authorList>
    </citation>
    <scope>NUCLEOTIDE SEQUENCE [LARGE SCALE GENOMIC DNA]</scope>
    <source>
        <strain evidence="2">ATCC 43989 / DSM 5975 / JCM 20966 / LMG 6465 / NBRC 14845 / NCIMB 13405 / ORS 571</strain>
    </source>
</reference>
<dbReference type="KEGG" id="azc:AZC_3596"/>
<protein>
    <submittedName>
        <fullName evidence="1">Uncharacterized protein</fullName>
    </submittedName>
</protein>
<dbReference type="EMBL" id="AP009384">
    <property type="protein sequence ID" value="BAF89594.1"/>
    <property type="molecule type" value="Genomic_DNA"/>
</dbReference>
<dbReference type="STRING" id="438753.AZC_3596"/>
<dbReference type="HOGENOM" id="CLU_2736998_0_0_5"/>
<organism evidence="1 2">
    <name type="scientific">Azorhizobium caulinodans (strain ATCC 43989 / DSM 5975 / JCM 20966 / LMG 6465 / NBRC 14845 / NCIMB 13405 / ORS 571)</name>
    <dbReference type="NCBI Taxonomy" id="438753"/>
    <lineage>
        <taxon>Bacteria</taxon>
        <taxon>Pseudomonadati</taxon>
        <taxon>Pseudomonadota</taxon>
        <taxon>Alphaproteobacteria</taxon>
        <taxon>Hyphomicrobiales</taxon>
        <taxon>Xanthobacteraceae</taxon>
        <taxon>Azorhizobium</taxon>
    </lineage>
</organism>
<reference evidence="1 2" key="5">
    <citation type="journal article" date="2010" name="Appl. Environ. Microbiol.">
        <title>phrR-like gene praR of Azorhizobium caulinodans ORS571 is essential for symbiosis with Sesbania rostrata and is involved in expression of reb genes.</title>
        <authorList>
            <person name="Akiba N."/>
            <person name="Aono T."/>
            <person name="Toyazaki H."/>
            <person name="Sato S."/>
            <person name="Oyaizu H."/>
        </authorList>
    </citation>
    <scope>NUCLEOTIDE SEQUENCE [LARGE SCALE GENOMIC DNA]</scope>
    <source>
        <strain evidence="2">ATCC 43989 / DSM 5975 / JCM 20966 / LMG 6465 / NBRC 14845 / NCIMB 13405 / ORS 571</strain>
    </source>
</reference>
<reference evidence="1 2" key="6">
    <citation type="journal article" date="2011" name="Appl. Environ. Microbiol.">
        <title>Involvement of the azorhizobial chromosome partition gene (parA) in the onset of bacteroid differentiation during Sesbania rostrata stem nodule development.</title>
        <authorList>
            <person name="Liu CT."/>
            <person name="Lee KB."/>
            <person name="Wang YS."/>
            <person name="Peng MH."/>
            <person name="Lee KT."/>
            <person name="Suzuki S."/>
            <person name="Suzuki T."/>
            <person name="Oyaizu H."/>
        </authorList>
    </citation>
    <scope>NUCLEOTIDE SEQUENCE [LARGE SCALE GENOMIC DNA]</scope>
    <source>
        <strain evidence="2">ATCC 43989 / DSM 5975 / JCM 20966 / LMG 6465 / NBRC 14845 / NCIMB 13405 / ORS 571</strain>
    </source>
</reference>
<evidence type="ECO:0000313" key="1">
    <source>
        <dbReference type="EMBL" id="BAF89594.1"/>
    </source>
</evidence>
<keyword evidence="2" id="KW-1185">Reference proteome</keyword>
<sequence>MQEAWLKPFMTKSNIAKAEADGVALAASLGLITTRVDATTFGRIWRVTPKGLSLLFQRWNDPG</sequence>